<feature type="compositionally biased region" description="Polar residues" evidence="1">
    <location>
        <begin position="261"/>
        <end position="279"/>
    </location>
</feature>
<evidence type="ECO:0000256" key="1">
    <source>
        <dbReference type="SAM" id="MobiDB-lite"/>
    </source>
</evidence>
<feature type="region of interest" description="Disordered" evidence="1">
    <location>
        <begin position="27"/>
        <end position="110"/>
    </location>
</feature>
<organism evidence="2 3">
    <name type="scientific">Petrolisthes manimaculis</name>
    <dbReference type="NCBI Taxonomy" id="1843537"/>
    <lineage>
        <taxon>Eukaryota</taxon>
        <taxon>Metazoa</taxon>
        <taxon>Ecdysozoa</taxon>
        <taxon>Arthropoda</taxon>
        <taxon>Crustacea</taxon>
        <taxon>Multicrustacea</taxon>
        <taxon>Malacostraca</taxon>
        <taxon>Eumalacostraca</taxon>
        <taxon>Eucarida</taxon>
        <taxon>Decapoda</taxon>
        <taxon>Pleocyemata</taxon>
        <taxon>Anomura</taxon>
        <taxon>Galatheoidea</taxon>
        <taxon>Porcellanidae</taxon>
        <taxon>Petrolisthes</taxon>
    </lineage>
</organism>
<reference evidence="2" key="1">
    <citation type="submission" date="2023-11" db="EMBL/GenBank/DDBJ databases">
        <title>Genome assemblies of two species of porcelain crab, Petrolisthes cinctipes and Petrolisthes manimaculis (Anomura: Porcellanidae).</title>
        <authorList>
            <person name="Angst P."/>
        </authorList>
    </citation>
    <scope>NUCLEOTIDE SEQUENCE</scope>
    <source>
        <strain evidence="2">PB745_02</strain>
        <tissue evidence="2">Gill</tissue>
    </source>
</reference>
<feature type="compositionally biased region" description="Low complexity" evidence="1">
    <location>
        <begin position="328"/>
        <end position="339"/>
    </location>
</feature>
<feature type="compositionally biased region" description="Pro residues" evidence="1">
    <location>
        <begin position="27"/>
        <end position="38"/>
    </location>
</feature>
<feature type="region of interest" description="Disordered" evidence="1">
    <location>
        <begin position="367"/>
        <end position="389"/>
    </location>
</feature>
<dbReference type="AlphaFoldDB" id="A0AAE1QKA9"/>
<accession>A0AAE1QKA9</accession>
<feature type="region of interest" description="Disordered" evidence="1">
    <location>
        <begin position="208"/>
        <end position="230"/>
    </location>
</feature>
<protein>
    <submittedName>
        <fullName evidence="2">Uncharacterized protein</fullName>
    </submittedName>
</protein>
<feature type="compositionally biased region" description="Low complexity" evidence="1">
    <location>
        <begin position="39"/>
        <end position="63"/>
    </location>
</feature>
<feature type="compositionally biased region" description="Low complexity" evidence="1">
    <location>
        <begin position="91"/>
        <end position="101"/>
    </location>
</feature>
<evidence type="ECO:0000313" key="2">
    <source>
        <dbReference type="EMBL" id="KAK4326992.1"/>
    </source>
</evidence>
<feature type="region of interest" description="Disordered" evidence="1">
    <location>
        <begin position="294"/>
        <end position="345"/>
    </location>
</feature>
<evidence type="ECO:0000313" key="3">
    <source>
        <dbReference type="Proteomes" id="UP001292094"/>
    </source>
</evidence>
<gene>
    <name evidence="2" type="ORF">Pmani_002510</name>
</gene>
<keyword evidence="3" id="KW-1185">Reference proteome</keyword>
<proteinExistence type="predicted"/>
<dbReference type="Proteomes" id="UP001292094">
    <property type="component" value="Unassembled WGS sequence"/>
</dbReference>
<feature type="region of interest" description="Disordered" evidence="1">
    <location>
        <begin position="259"/>
        <end position="279"/>
    </location>
</feature>
<dbReference type="EMBL" id="JAWZYT010000178">
    <property type="protein sequence ID" value="KAK4326992.1"/>
    <property type="molecule type" value="Genomic_DNA"/>
</dbReference>
<feature type="compositionally biased region" description="Polar residues" evidence="1">
    <location>
        <begin position="212"/>
        <end position="227"/>
    </location>
</feature>
<name>A0AAE1QKA9_9EUCA</name>
<sequence length="389" mass="42355">MVVAVLAVAAVATLMYRFWNFIMEPDPQPRSSPSPPYTPTLSHHSTTHSFPSTPTLSHLSTTHRPIPSTPTLKGPEGSDHNTTWPEVVRGTTTTTTTTATTSSGDNSMYDCGRTDEKIPFLYIPPIPANAKLTMSFPETRHALRTPLTDSSSSSYSCAEAASSGSCRTKEDNTSSFVSSFASWKTAPPSVPYSTVTSDSWKTAPEFCDENHSPSSSINEHTSTTVPSAVSAPSWKKRIAKSLTSVSSSWKTALGFKVGTPSEPTSCTTSQEFDGATPSSSCDWLIGEEFEYTTEASGLCRERESHTSSSSSSSGDNNNTNRRKKLYGTTDSPMTSSTSPHQDRADRDDIKATLEVLVTAIHRLPSLQQPHQQQHQHHHQYESIIDNITR</sequence>
<comment type="caution">
    <text evidence="2">The sequence shown here is derived from an EMBL/GenBank/DDBJ whole genome shotgun (WGS) entry which is preliminary data.</text>
</comment>